<gene>
    <name evidence="5" type="ORF">HJG54_28205</name>
</gene>
<keyword evidence="3" id="KW-0408">Iron</keyword>
<protein>
    <submittedName>
        <fullName evidence="5">Cupin</fullName>
    </submittedName>
</protein>
<reference evidence="5" key="1">
    <citation type="submission" date="2020-05" db="EMBL/GenBank/DDBJ databases">
        <authorList>
            <person name="Zhu T."/>
            <person name="Keshari N."/>
            <person name="Lu X."/>
        </authorList>
    </citation>
    <scope>NUCLEOTIDE SEQUENCE</scope>
    <source>
        <strain evidence="5">NK1-12</strain>
    </source>
</reference>
<evidence type="ECO:0000256" key="2">
    <source>
        <dbReference type="ARBA" id="ARBA00022723"/>
    </source>
</evidence>
<evidence type="ECO:0000259" key="4">
    <source>
        <dbReference type="PROSITE" id="PS51184"/>
    </source>
</evidence>
<comment type="cofactor">
    <cofactor evidence="1">
        <name>Fe(2+)</name>
        <dbReference type="ChEBI" id="CHEBI:29033"/>
    </cofactor>
</comment>
<dbReference type="SMART" id="SM00558">
    <property type="entry name" value="JmjC"/>
    <property type="match status" value="1"/>
</dbReference>
<dbReference type="AlphaFoldDB" id="A0AA96WJI6"/>
<dbReference type="GO" id="GO:0046872">
    <property type="term" value="F:metal ion binding"/>
    <property type="evidence" value="ECO:0007669"/>
    <property type="project" value="UniProtKB-KW"/>
</dbReference>
<keyword evidence="2" id="KW-0479">Metal-binding</keyword>
<dbReference type="PANTHER" id="PTHR13096">
    <property type="entry name" value="MINA53 MYC INDUCED NUCLEAR ANTIGEN"/>
    <property type="match status" value="1"/>
</dbReference>
<dbReference type="PROSITE" id="PS51184">
    <property type="entry name" value="JMJC"/>
    <property type="match status" value="1"/>
</dbReference>
<dbReference type="PANTHER" id="PTHR13096:SF8">
    <property type="entry name" value="RIBOSOMAL OXYGENASE 1"/>
    <property type="match status" value="1"/>
</dbReference>
<dbReference type="Pfam" id="PF08007">
    <property type="entry name" value="JmjC_2"/>
    <property type="match status" value="1"/>
</dbReference>
<evidence type="ECO:0000256" key="3">
    <source>
        <dbReference type="ARBA" id="ARBA00023004"/>
    </source>
</evidence>
<evidence type="ECO:0000256" key="1">
    <source>
        <dbReference type="ARBA" id="ARBA00001954"/>
    </source>
</evidence>
<dbReference type="RefSeq" id="WP_316432580.1">
    <property type="nucleotide sequence ID" value="NZ_CP053586.1"/>
</dbReference>
<dbReference type="Gene3D" id="2.60.120.650">
    <property type="entry name" value="Cupin"/>
    <property type="match status" value="1"/>
</dbReference>
<proteinExistence type="predicted"/>
<name>A0AA96WJI6_9CYAN</name>
<feature type="domain" description="JmjC" evidence="4">
    <location>
        <begin position="84"/>
        <end position="226"/>
    </location>
</feature>
<accession>A0AA96WJI6</accession>
<dbReference type="InterPro" id="IPR039994">
    <property type="entry name" value="NO66-like"/>
</dbReference>
<evidence type="ECO:0000313" key="5">
    <source>
        <dbReference type="EMBL" id="WNZ26319.1"/>
    </source>
</evidence>
<dbReference type="InterPro" id="IPR003347">
    <property type="entry name" value="JmjC_dom"/>
</dbReference>
<dbReference type="SUPFAM" id="SSF51197">
    <property type="entry name" value="Clavaminate synthase-like"/>
    <property type="match status" value="1"/>
</dbReference>
<organism evidence="5">
    <name type="scientific">Leptolyngbya sp. NK1-12</name>
    <dbReference type="NCBI Taxonomy" id="2547451"/>
    <lineage>
        <taxon>Bacteria</taxon>
        <taxon>Bacillati</taxon>
        <taxon>Cyanobacteriota</taxon>
        <taxon>Cyanophyceae</taxon>
        <taxon>Leptolyngbyales</taxon>
        <taxon>Leptolyngbyaceae</taxon>
        <taxon>Leptolyngbya group</taxon>
        <taxon>Leptolyngbya</taxon>
    </lineage>
</organism>
<sequence>MDALQFLLHPYAVDAFLAHNWTSKAIAISAKGQHRFSHLFSWEQLNDLLNFHQFNYPDLRLALDEKVLEESENERLTQWCQQGATLILNQVHKRVPAIAQLAAELRQILGFGTQVNAYSSYPNRQGFSCHYDTHEVFILQIEGSKQWCVFQDTLKYPLPEQKSASQSAPNDPPYLTCTLQPGDVLYIPRGHWHYAVACESPSLHLTLGIHVKTGIDWLEWLVQDLRQQEEWRKSLPTKCEATSIGQHLTSLVEALTDQLREPDLGYRYRSYLDSLGQPIKKYDFPRQAGFDQFPQGIDTQFRCIQFQPIQVIALPEQEGFRILVAGKEVVLRGVTTTLVEHLFQPQPFTGRDVLDWLPGYDWEIDVMPLLAHLIAEGILFVETGVRDG</sequence>
<dbReference type="EMBL" id="CP053586">
    <property type="protein sequence ID" value="WNZ26319.1"/>
    <property type="molecule type" value="Genomic_DNA"/>
</dbReference>